<dbReference type="SUPFAM" id="SSF50630">
    <property type="entry name" value="Acid proteases"/>
    <property type="match status" value="1"/>
</dbReference>
<dbReference type="InterPro" id="IPR034161">
    <property type="entry name" value="Pepsin-like_plant"/>
</dbReference>
<dbReference type="EMBL" id="EQ973927">
    <property type="protein sequence ID" value="EEF38357.1"/>
    <property type="molecule type" value="Genomic_DNA"/>
</dbReference>
<dbReference type="Pfam" id="PF14541">
    <property type="entry name" value="TAXi_C"/>
    <property type="match status" value="1"/>
</dbReference>
<organism evidence="7 8">
    <name type="scientific">Ricinus communis</name>
    <name type="common">Castor bean</name>
    <dbReference type="NCBI Taxonomy" id="3988"/>
    <lineage>
        <taxon>Eukaryota</taxon>
        <taxon>Viridiplantae</taxon>
        <taxon>Streptophyta</taxon>
        <taxon>Embryophyta</taxon>
        <taxon>Tracheophyta</taxon>
        <taxon>Spermatophyta</taxon>
        <taxon>Magnoliopsida</taxon>
        <taxon>eudicotyledons</taxon>
        <taxon>Gunneridae</taxon>
        <taxon>Pentapetalae</taxon>
        <taxon>rosids</taxon>
        <taxon>fabids</taxon>
        <taxon>Malpighiales</taxon>
        <taxon>Euphorbiaceae</taxon>
        <taxon>Acalyphoideae</taxon>
        <taxon>Acalypheae</taxon>
        <taxon>Ricinus</taxon>
    </lineage>
</organism>
<keyword evidence="5" id="KW-0325">Glycoprotein</keyword>
<dbReference type="InParanoid" id="B9SDC0"/>
<feature type="domain" description="Peptidase A1" evidence="6">
    <location>
        <begin position="97"/>
        <end position="441"/>
    </location>
</feature>
<gene>
    <name evidence="7" type="ORF">RCOM_1516160</name>
</gene>
<dbReference type="GO" id="GO:0006508">
    <property type="term" value="P:proteolysis"/>
    <property type="evidence" value="ECO:0007669"/>
    <property type="project" value="UniProtKB-KW"/>
</dbReference>
<dbReference type="Gene3D" id="2.40.70.10">
    <property type="entry name" value="Acid Proteases"/>
    <property type="match status" value="2"/>
</dbReference>
<name>B9SDC0_RICCO</name>
<evidence type="ECO:0000256" key="3">
    <source>
        <dbReference type="ARBA" id="ARBA00022750"/>
    </source>
</evidence>
<dbReference type="InterPro" id="IPR051708">
    <property type="entry name" value="Plant_Aspart_Prot_A1"/>
</dbReference>
<keyword evidence="4" id="KW-0378">Hydrolase</keyword>
<proteinExistence type="inferred from homology"/>
<accession>B9SDC0</accession>
<dbReference type="PROSITE" id="PS51767">
    <property type="entry name" value="PEPTIDASE_A1"/>
    <property type="match status" value="1"/>
</dbReference>
<dbReference type="MEROPS" id="A01.069"/>
<reference evidence="8" key="1">
    <citation type="journal article" date="2010" name="Nat. Biotechnol.">
        <title>Draft genome sequence of the oilseed species Ricinus communis.</title>
        <authorList>
            <person name="Chan A.P."/>
            <person name="Crabtree J."/>
            <person name="Zhao Q."/>
            <person name="Lorenzi H."/>
            <person name="Orvis J."/>
            <person name="Puiu D."/>
            <person name="Melake-Berhan A."/>
            <person name="Jones K.M."/>
            <person name="Redman J."/>
            <person name="Chen G."/>
            <person name="Cahoon E.B."/>
            <person name="Gedil M."/>
            <person name="Stanke M."/>
            <person name="Haas B.J."/>
            <person name="Wortman J.R."/>
            <person name="Fraser-Liggett C.M."/>
            <person name="Ravel J."/>
            <person name="Rabinowicz P.D."/>
        </authorList>
    </citation>
    <scope>NUCLEOTIDE SEQUENCE [LARGE SCALE GENOMIC DNA]</scope>
    <source>
        <strain evidence="8">cv. Hale</strain>
    </source>
</reference>
<evidence type="ECO:0000256" key="5">
    <source>
        <dbReference type="ARBA" id="ARBA00023180"/>
    </source>
</evidence>
<dbReference type="Pfam" id="PF14543">
    <property type="entry name" value="TAXi_N"/>
    <property type="match status" value="1"/>
</dbReference>
<keyword evidence="8" id="KW-1185">Reference proteome</keyword>
<dbReference type="eggNOG" id="KOG1339">
    <property type="taxonomic scope" value="Eukaryota"/>
</dbReference>
<dbReference type="GO" id="GO:0005576">
    <property type="term" value="C:extracellular region"/>
    <property type="evidence" value="ECO:0000318"/>
    <property type="project" value="GO_Central"/>
</dbReference>
<dbReference type="Proteomes" id="UP000008311">
    <property type="component" value="Unassembled WGS sequence"/>
</dbReference>
<protein>
    <submittedName>
        <fullName evidence="7">Aspartic proteinase nepenthesin-1, putative</fullName>
    </submittedName>
</protein>
<dbReference type="InterPro" id="IPR021109">
    <property type="entry name" value="Peptidase_aspartic_dom_sf"/>
</dbReference>
<dbReference type="AlphaFoldDB" id="B9SDC0"/>
<evidence type="ECO:0000256" key="4">
    <source>
        <dbReference type="ARBA" id="ARBA00022801"/>
    </source>
</evidence>
<keyword evidence="3" id="KW-0064">Aspartyl protease</keyword>
<dbReference type="CDD" id="cd05476">
    <property type="entry name" value="pepsin_A_like_plant"/>
    <property type="match status" value="1"/>
</dbReference>
<evidence type="ECO:0000256" key="1">
    <source>
        <dbReference type="ARBA" id="ARBA00007447"/>
    </source>
</evidence>
<evidence type="ECO:0000256" key="2">
    <source>
        <dbReference type="ARBA" id="ARBA00022670"/>
    </source>
</evidence>
<dbReference type="InterPro" id="IPR033121">
    <property type="entry name" value="PEPTIDASE_A1"/>
</dbReference>
<dbReference type="PANTHER" id="PTHR47967:SF66">
    <property type="entry name" value="ASPARTIC PROTEINASE CDR1-RELATED"/>
    <property type="match status" value="1"/>
</dbReference>
<sequence>MTVVVTFHTLLFFALLIILSIATLSAFAHVKADNFGFTAELIRRDSPNSPFYNALEAAATRSTNASQHYDAQIGRFNLMSDSYYASQSELNFSKGNYLIKISVGTPPAEILALADITGDLTWLPCKTCQDCTKDGFTFFPSESSTYTSAACESYQCQITNGAVCQTKMCIYLCGPLPQQRSSCTNKGLVAMDTISFHSSSGQALSYPNTNFICGTFIDNWHYIGAGIVGLGRGLFSMTSQMKHLINGTFSQCLVPYSSKQSSKINFGLKGVVSGEGVVSTPIADDGESGAYFLFLEAMSVGGNRVANNFYSAPKSNIYIDWRTTFTSLPHDFYENVEAEVRKAINLTPINYNNERKLSLCYKSESDHDFDAPPITMHFTNADVQLSPLNTFVRMDWNVVCFAFLDGTFNATKRITHAVYGSWQQMNFIVGYDLKSSTVSFKQADCTLY</sequence>
<evidence type="ECO:0000313" key="7">
    <source>
        <dbReference type="EMBL" id="EEF38357.1"/>
    </source>
</evidence>
<dbReference type="STRING" id="3988.B9SDC0"/>
<dbReference type="GO" id="GO:0004190">
    <property type="term" value="F:aspartic-type endopeptidase activity"/>
    <property type="evidence" value="ECO:0000318"/>
    <property type="project" value="GO_Central"/>
</dbReference>
<dbReference type="InterPro" id="IPR032861">
    <property type="entry name" value="TAXi_N"/>
</dbReference>
<dbReference type="PANTHER" id="PTHR47967">
    <property type="entry name" value="OS07G0603500 PROTEIN-RELATED"/>
    <property type="match status" value="1"/>
</dbReference>
<evidence type="ECO:0000259" key="6">
    <source>
        <dbReference type="PROSITE" id="PS51767"/>
    </source>
</evidence>
<dbReference type="InterPro" id="IPR032799">
    <property type="entry name" value="TAXi_C"/>
</dbReference>
<evidence type="ECO:0000313" key="8">
    <source>
        <dbReference type="Proteomes" id="UP000008311"/>
    </source>
</evidence>
<keyword evidence="2" id="KW-0645">Protease</keyword>
<comment type="similarity">
    <text evidence="1">Belongs to the peptidase A1 family.</text>
</comment>